<dbReference type="Pfam" id="PF05729">
    <property type="entry name" value="NACHT"/>
    <property type="match status" value="1"/>
</dbReference>
<name>A0ABR5JBG2_9ACTN</name>
<keyword evidence="3" id="KW-1185">Reference proteome</keyword>
<evidence type="ECO:0000313" key="3">
    <source>
        <dbReference type="Proteomes" id="UP000037020"/>
    </source>
</evidence>
<organism evidence="2 3">
    <name type="scientific">Streptomyces varsoviensis</name>
    <dbReference type="NCBI Taxonomy" id="67373"/>
    <lineage>
        <taxon>Bacteria</taxon>
        <taxon>Bacillati</taxon>
        <taxon>Actinomycetota</taxon>
        <taxon>Actinomycetes</taxon>
        <taxon>Kitasatosporales</taxon>
        <taxon>Streptomycetaceae</taxon>
        <taxon>Streptomyces</taxon>
    </lineage>
</organism>
<evidence type="ECO:0000313" key="2">
    <source>
        <dbReference type="EMBL" id="KOG90734.1"/>
    </source>
</evidence>
<dbReference type="SUPFAM" id="SSF52540">
    <property type="entry name" value="P-loop containing nucleoside triphosphate hydrolases"/>
    <property type="match status" value="1"/>
</dbReference>
<dbReference type="EMBL" id="LGUT01000579">
    <property type="protein sequence ID" value="KOG90734.1"/>
    <property type="molecule type" value="Genomic_DNA"/>
</dbReference>
<dbReference type="InterPro" id="IPR007111">
    <property type="entry name" value="NACHT_NTPase"/>
</dbReference>
<feature type="non-terminal residue" evidence="2">
    <location>
        <position position="70"/>
    </location>
</feature>
<dbReference type="PROSITE" id="PS50837">
    <property type="entry name" value="NACHT"/>
    <property type="match status" value="1"/>
</dbReference>
<proteinExistence type="predicted"/>
<comment type="caution">
    <text evidence="2">The sequence shown here is derived from an EMBL/GenBank/DDBJ whole genome shotgun (WGS) entry which is preliminary data.</text>
</comment>
<dbReference type="Gene3D" id="3.40.50.300">
    <property type="entry name" value="P-loop containing nucleotide triphosphate hydrolases"/>
    <property type="match status" value="1"/>
</dbReference>
<protein>
    <recommendedName>
        <fullName evidence="1">NACHT domain-containing protein</fullName>
    </recommendedName>
</protein>
<sequence length="70" mass="7610">MAVSVSVSAEQALAGCDRMLLRGPAGSGKSTLMQWLATNAARRGFGQTLTDWNGYVPFMLRLRSFATRET</sequence>
<reference evidence="2 3" key="1">
    <citation type="submission" date="2015-07" db="EMBL/GenBank/DDBJ databases">
        <authorList>
            <person name="Ju K.-S."/>
            <person name="Doroghazi J.R."/>
            <person name="Metcalf W.W."/>
        </authorList>
    </citation>
    <scope>NUCLEOTIDE SEQUENCE [LARGE SCALE GENOMIC DNA]</scope>
    <source>
        <strain evidence="2 3">NRRL B-3589</strain>
    </source>
</reference>
<dbReference type="Proteomes" id="UP000037020">
    <property type="component" value="Unassembled WGS sequence"/>
</dbReference>
<gene>
    <name evidence="2" type="ORF">ADK38_07065</name>
</gene>
<evidence type="ECO:0000259" key="1">
    <source>
        <dbReference type="PROSITE" id="PS50837"/>
    </source>
</evidence>
<accession>A0ABR5JBG2</accession>
<feature type="domain" description="NACHT" evidence="1">
    <location>
        <begin position="17"/>
        <end position="70"/>
    </location>
</feature>
<dbReference type="InterPro" id="IPR027417">
    <property type="entry name" value="P-loop_NTPase"/>
</dbReference>